<reference evidence="7 8" key="1">
    <citation type="submission" date="2023-11" db="EMBL/GenBank/DDBJ databases">
        <title>Dfirmibasis_genome.</title>
        <authorList>
            <person name="Edelbroek B."/>
            <person name="Kjellin J."/>
            <person name="Jerlstrom-Hultqvist J."/>
            <person name="Soderbom F."/>
        </authorList>
    </citation>
    <scope>NUCLEOTIDE SEQUENCE [LARGE SCALE GENOMIC DNA]</scope>
    <source>
        <strain evidence="7 8">TNS-C-14</strain>
    </source>
</reference>
<sequence>MVKPNKILEKINKAKSKAIVEEPIIEEESESEVEVEVEVEGEEEEEEEEEELEETKNESTNTDNKKDQSIYTKKRVLFTSTRGIGSKYRHLMSDLISLIPHSKKEDKIDDRKTLSLINETCEMKSCNYAVLFDVRKGTDCFLWMAKTPLGPTVKFHITNVHTLEELQMTGNCLKGSRPFLQFDKSFDSEVHLQLIKELITQIYSTPKGHVKSKPFFDHIFSFFYQDGRIWFRNYQITDQEFKKESLLTEIGPRMIMHIDKIFSDGFGGNVLYSNPNYVSPNNTRSDHKLSKANKYIKRKHQKSQAQERQKVSFIEPNEVDTIFDN</sequence>
<feature type="compositionally biased region" description="Acidic residues" evidence="5">
    <location>
        <begin position="23"/>
        <end position="53"/>
    </location>
</feature>
<dbReference type="EMBL" id="JAVFKY010000003">
    <property type="protein sequence ID" value="KAK5578641.1"/>
    <property type="molecule type" value="Genomic_DNA"/>
</dbReference>
<dbReference type="GO" id="GO:0019843">
    <property type="term" value="F:rRNA binding"/>
    <property type="evidence" value="ECO:0007669"/>
    <property type="project" value="InterPro"/>
</dbReference>
<dbReference type="GO" id="GO:0006364">
    <property type="term" value="P:rRNA processing"/>
    <property type="evidence" value="ECO:0007669"/>
    <property type="project" value="InterPro"/>
</dbReference>
<dbReference type="Pfam" id="PF04427">
    <property type="entry name" value="Brix"/>
    <property type="match status" value="1"/>
</dbReference>
<organism evidence="7 8">
    <name type="scientific">Dictyostelium firmibasis</name>
    <dbReference type="NCBI Taxonomy" id="79012"/>
    <lineage>
        <taxon>Eukaryota</taxon>
        <taxon>Amoebozoa</taxon>
        <taxon>Evosea</taxon>
        <taxon>Eumycetozoa</taxon>
        <taxon>Dictyostelia</taxon>
        <taxon>Dictyosteliales</taxon>
        <taxon>Dictyosteliaceae</taxon>
        <taxon>Dictyostelium</taxon>
    </lineage>
</organism>
<dbReference type="InterPro" id="IPR007109">
    <property type="entry name" value="Brix"/>
</dbReference>
<comment type="subcellular location">
    <subcellularLocation>
        <location evidence="1">Nucleus</location>
        <location evidence="1">Nucleolus</location>
    </subcellularLocation>
</comment>
<keyword evidence="8" id="KW-1185">Reference proteome</keyword>
<evidence type="ECO:0000256" key="5">
    <source>
        <dbReference type="SAM" id="MobiDB-lite"/>
    </source>
</evidence>
<dbReference type="PANTHER" id="PTHR13634:SF0">
    <property type="entry name" value="RIBOSOME BIOGENESIS PROTEIN BRX1 HOMOLOG"/>
    <property type="match status" value="1"/>
</dbReference>
<proteinExistence type="inferred from homology"/>
<feature type="domain" description="Brix" evidence="6">
    <location>
        <begin position="74"/>
        <end position="267"/>
    </location>
</feature>
<evidence type="ECO:0000313" key="7">
    <source>
        <dbReference type="EMBL" id="KAK5578641.1"/>
    </source>
</evidence>
<keyword evidence="3" id="KW-0690">Ribosome biogenesis</keyword>
<evidence type="ECO:0000313" key="8">
    <source>
        <dbReference type="Proteomes" id="UP001344447"/>
    </source>
</evidence>
<dbReference type="GO" id="GO:0000027">
    <property type="term" value="P:ribosomal large subunit assembly"/>
    <property type="evidence" value="ECO:0007669"/>
    <property type="project" value="UniProtKB-ARBA"/>
</dbReference>
<dbReference type="SMART" id="SM00879">
    <property type="entry name" value="Brix"/>
    <property type="match status" value="1"/>
</dbReference>
<dbReference type="GO" id="GO:0005730">
    <property type="term" value="C:nucleolus"/>
    <property type="evidence" value="ECO:0007669"/>
    <property type="project" value="UniProtKB-SubCell"/>
</dbReference>
<protein>
    <recommendedName>
        <fullName evidence="6">Brix domain-containing protein</fullName>
    </recommendedName>
</protein>
<evidence type="ECO:0000256" key="4">
    <source>
        <dbReference type="ARBA" id="ARBA00023242"/>
    </source>
</evidence>
<evidence type="ECO:0000256" key="3">
    <source>
        <dbReference type="ARBA" id="ARBA00022517"/>
    </source>
</evidence>
<gene>
    <name evidence="7" type="ORF">RB653_008313</name>
</gene>
<comment type="similarity">
    <text evidence="2">Belongs to the BRX1 family.</text>
</comment>
<dbReference type="FunFam" id="3.40.50.10480:FF:000009">
    <property type="entry name" value="Ribosome biogenesis protein, putative"/>
    <property type="match status" value="1"/>
</dbReference>
<dbReference type="PANTHER" id="PTHR13634">
    <property type="entry name" value="RIBOSOME BIOGENESIS PROTEIN BRIX"/>
    <property type="match status" value="1"/>
</dbReference>
<dbReference type="AlphaFoldDB" id="A0AAN7YR23"/>
<dbReference type="PROSITE" id="PS50833">
    <property type="entry name" value="BRIX"/>
    <property type="match status" value="1"/>
</dbReference>
<comment type="caution">
    <text evidence="7">The sequence shown here is derived from an EMBL/GenBank/DDBJ whole genome shotgun (WGS) entry which is preliminary data.</text>
</comment>
<keyword evidence="4" id="KW-0539">Nucleus</keyword>
<dbReference type="Gene3D" id="3.40.50.10480">
    <property type="entry name" value="Probable brix-domain ribosomal biogenesis protein"/>
    <property type="match status" value="1"/>
</dbReference>
<name>A0AAN7YR23_9MYCE</name>
<accession>A0AAN7YR23</accession>
<evidence type="ECO:0000256" key="2">
    <source>
        <dbReference type="ARBA" id="ARBA00006369"/>
    </source>
</evidence>
<evidence type="ECO:0000259" key="6">
    <source>
        <dbReference type="PROSITE" id="PS50833"/>
    </source>
</evidence>
<feature type="region of interest" description="Disordered" evidence="5">
    <location>
        <begin position="22"/>
        <end position="67"/>
    </location>
</feature>
<dbReference type="SUPFAM" id="SSF52954">
    <property type="entry name" value="Class II aaRS ABD-related"/>
    <property type="match status" value="1"/>
</dbReference>
<dbReference type="Proteomes" id="UP001344447">
    <property type="component" value="Unassembled WGS sequence"/>
</dbReference>
<dbReference type="InterPro" id="IPR026532">
    <property type="entry name" value="BRX1"/>
</dbReference>
<evidence type="ECO:0000256" key="1">
    <source>
        <dbReference type="ARBA" id="ARBA00004604"/>
    </source>
</evidence>